<dbReference type="RefSeq" id="WP_115832073.1">
    <property type="nucleotide sequence ID" value="NZ_QNUL01000014.1"/>
</dbReference>
<evidence type="ECO:0000313" key="1">
    <source>
        <dbReference type="EMBL" id="REA59657.1"/>
    </source>
</evidence>
<sequence length="189" mass="21593">MRRAVFSLLFGSLVPLITKAQFRENYDRYASAWVRSEKSDKQLPANLKSTGTQLQLVIPENDRFFEMPNGNRFLRAYLINNTSGKTIIYRADATVSSITTEILVDGEWKILQTHMASECGNSYWKKTLAPKRFLELDIDFMIDGLVEVQYRICYNTPGYKVTSNPVALKIKEELVRSADTIPTYAESGF</sequence>
<dbReference type="EMBL" id="QNUL01000014">
    <property type="protein sequence ID" value="REA59657.1"/>
    <property type="molecule type" value="Genomic_DNA"/>
</dbReference>
<gene>
    <name evidence="1" type="ORF">DSL64_16755</name>
</gene>
<proteinExistence type="predicted"/>
<dbReference type="OrthoDB" id="963324at2"/>
<dbReference type="AlphaFoldDB" id="A0A3D8Y8K1"/>
<dbReference type="Proteomes" id="UP000256373">
    <property type="component" value="Unassembled WGS sequence"/>
</dbReference>
<keyword evidence="2" id="KW-1185">Reference proteome</keyword>
<name>A0A3D8Y8K1_9BACT</name>
<protein>
    <submittedName>
        <fullName evidence="1">Uncharacterized protein</fullName>
    </submittedName>
</protein>
<reference evidence="1 2" key="1">
    <citation type="submission" date="2018-07" db="EMBL/GenBank/DDBJ databases">
        <title>Dyadobacter roseus sp. nov., isolated from rose rhizosphere soil.</title>
        <authorList>
            <person name="Chen L."/>
        </authorList>
    </citation>
    <scope>NUCLEOTIDE SEQUENCE [LARGE SCALE GENOMIC DNA]</scope>
    <source>
        <strain evidence="1 2">RS19</strain>
    </source>
</reference>
<evidence type="ECO:0000313" key="2">
    <source>
        <dbReference type="Proteomes" id="UP000256373"/>
    </source>
</evidence>
<organism evidence="1 2">
    <name type="scientific">Dyadobacter luteus</name>
    <dbReference type="NCBI Taxonomy" id="2259619"/>
    <lineage>
        <taxon>Bacteria</taxon>
        <taxon>Pseudomonadati</taxon>
        <taxon>Bacteroidota</taxon>
        <taxon>Cytophagia</taxon>
        <taxon>Cytophagales</taxon>
        <taxon>Spirosomataceae</taxon>
        <taxon>Dyadobacter</taxon>
    </lineage>
</organism>
<comment type="caution">
    <text evidence="1">The sequence shown here is derived from an EMBL/GenBank/DDBJ whole genome shotgun (WGS) entry which is preliminary data.</text>
</comment>
<accession>A0A3D8Y8K1</accession>